<evidence type="ECO:0000313" key="3">
    <source>
        <dbReference type="Proteomes" id="UP000009027"/>
    </source>
</evidence>
<feature type="compositionally biased region" description="Low complexity" evidence="1">
    <location>
        <begin position="210"/>
        <end position="229"/>
    </location>
</feature>
<dbReference type="Proteomes" id="UP000009027">
    <property type="component" value="Unassembled WGS sequence"/>
</dbReference>
<proteinExistence type="predicted"/>
<dbReference type="VEuPathDB" id="TriTrypDB:TvY486_0028140"/>
<feature type="region of interest" description="Disordered" evidence="1">
    <location>
        <begin position="79"/>
        <end position="240"/>
    </location>
</feature>
<feature type="compositionally biased region" description="Basic residues" evidence="1">
    <location>
        <begin position="230"/>
        <end position="240"/>
    </location>
</feature>
<feature type="compositionally biased region" description="Basic residues" evidence="1">
    <location>
        <begin position="168"/>
        <end position="180"/>
    </location>
</feature>
<protein>
    <submittedName>
        <fullName evidence="2">Uncharacterized protein</fullName>
    </submittedName>
</protein>
<dbReference type="EMBL" id="CAEX01004741">
    <property type="protein sequence ID" value="CCD20049.1"/>
    <property type="molecule type" value="Genomic_DNA"/>
</dbReference>
<evidence type="ECO:0000313" key="2">
    <source>
        <dbReference type="EMBL" id="CCD20049.1"/>
    </source>
</evidence>
<feature type="compositionally biased region" description="Low complexity" evidence="1">
    <location>
        <begin position="106"/>
        <end position="120"/>
    </location>
</feature>
<keyword evidence="3" id="KW-1185">Reference proteome</keyword>
<sequence>MHEAAEAEKASAAQLAVLLVHRTPGRRRRKTRMPPPRTQATGQSIRRDSGRTRKAVTRAPSLAVRKAALRRWCCGAGAATRQGTRSDGATHLFSRGRSSRGRKVCAAQAAATTPADVATAHGPDAQQVSSNGRACAARGETAGDRARRAAHGRRPRAAQRLSSGNGRRPLRTARGAKKRGATQACPAVAGWRGVERRPRKQPQRADTRASARGGADSAARPAADRASGGARRRRLTKGSS</sequence>
<reference evidence="2 3" key="1">
    <citation type="journal article" date="2012" name="Proc. Natl. Acad. Sci. U.S.A.">
        <title>Antigenic diversity is generated by distinct evolutionary mechanisms in African trypanosome species.</title>
        <authorList>
            <person name="Jackson A.P."/>
            <person name="Berry A."/>
            <person name="Aslett M."/>
            <person name="Allison H.C."/>
            <person name="Burton P."/>
            <person name="Vavrova-Anderson J."/>
            <person name="Brown R."/>
            <person name="Browne H."/>
            <person name="Corton N."/>
            <person name="Hauser H."/>
            <person name="Gamble J."/>
            <person name="Gilderthorp R."/>
            <person name="Marcello L."/>
            <person name="McQuillan J."/>
            <person name="Otto T.D."/>
            <person name="Quail M.A."/>
            <person name="Sanders M.J."/>
            <person name="van Tonder A."/>
            <person name="Ginger M.L."/>
            <person name="Field M.C."/>
            <person name="Barry J.D."/>
            <person name="Hertz-Fowler C."/>
            <person name="Berriman M."/>
        </authorList>
    </citation>
    <scope>NUCLEOTIDE SEQUENCE</scope>
    <source>
        <strain evidence="2 3">Y486</strain>
    </source>
</reference>
<evidence type="ECO:0000256" key="1">
    <source>
        <dbReference type="SAM" id="MobiDB-lite"/>
    </source>
</evidence>
<feature type="compositionally biased region" description="Basic residues" evidence="1">
    <location>
        <begin position="148"/>
        <end position="157"/>
    </location>
</feature>
<gene>
    <name evidence="2" type="ORF">TvY486_0028140</name>
</gene>
<feature type="compositionally biased region" description="Basic residues" evidence="1">
    <location>
        <begin position="23"/>
        <end position="32"/>
    </location>
</feature>
<dbReference type="AlphaFoldDB" id="F9WR65"/>
<accession>F9WR65</accession>
<organism evidence="2 3">
    <name type="scientific">Trypanosoma vivax (strain Y486)</name>
    <dbReference type="NCBI Taxonomy" id="1055687"/>
    <lineage>
        <taxon>Eukaryota</taxon>
        <taxon>Discoba</taxon>
        <taxon>Euglenozoa</taxon>
        <taxon>Kinetoplastea</taxon>
        <taxon>Metakinetoplastina</taxon>
        <taxon>Trypanosomatida</taxon>
        <taxon>Trypanosomatidae</taxon>
        <taxon>Trypanosoma</taxon>
        <taxon>Duttonella</taxon>
    </lineage>
</organism>
<name>F9WR65_TRYVY</name>
<feature type="region of interest" description="Disordered" evidence="1">
    <location>
        <begin position="22"/>
        <end position="57"/>
    </location>
</feature>